<organism evidence="2 3">
    <name type="scientific">Colletotrichum kahawae</name>
    <name type="common">Coffee berry disease fungus</name>
    <dbReference type="NCBI Taxonomy" id="34407"/>
    <lineage>
        <taxon>Eukaryota</taxon>
        <taxon>Fungi</taxon>
        <taxon>Dikarya</taxon>
        <taxon>Ascomycota</taxon>
        <taxon>Pezizomycotina</taxon>
        <taxon>Sordariomycetes</taxon>
        <taxon>Hypocreomycetidae</taxon>
        <taxon>Glomerellales</taxon>
        <taxon>Glomerellaceae</taxon>
        <taxon>Colletotrichum</taxon>
        <taxon>Colletotrichum gloeosporioides species complex</taxon>
    </lineage>
</organism>
<dbReference type="Proteomes" id="UP001281614">
    <property type="component" value="Unassembled WGS sequence"/>
</dbReference>
<comment type="caution">
    <text evidence="2">The sequence shown here is derived from an EMBL/GenBank/DDBJ whole genome shotgun (WGS) entry which is preliminary data.</text>
</comment>
<proteinExistence type="predicted"/>
<name>A0AAE0DEM0_COLKA</name>
<gene>
    <name evidence="2" type="ORF">CKAH01_00150</name>
</gene>
<dbReference type="AlphaFoldDB" id="A0AAE0DEM0"/>
<protein>
    <submittedName>
        <fullName evidence="2">Uncharacterized protein</fullName>
    </submittedName>
</protein>
<accession>A0AAE0DEM0</accession>
<keyword evidence="3" id="KW-1185">Reference proteome</keyword>
<evidence type="ECO:0000313" key="3">
    <source>
        <dbReference type="Proteomes" id="UP001281614"/>
    </source>
</evidence>
<feature type="signal peptide" evidence="1">
    <location>
        <begin position="1"/>
        <end position="20"/>
    </location>
</feature>
<keyword evidence="1" id="KW-0732">Signal</keyword>
<feature type="chain" id="PRO_5041941725" evidence="1">
    <location>
        <begin position="21"/>
        <end position="275"/>
    </location>
</feature>
<evidence type="ECO:0000256" key="1">
    <source>
        <dbReference type="SAM" id="SignalP"/>
    </source>
</evidence>
<reference evidence="2" key="1">
    <citation type="submission" date="2023-02" db="EMBL/GenBank/DDBJ databases">
        <title>Colletotrichum kahawae CIFC_Que2 genome sequencing and assembly.</title>
        <authorList>
            <person name="Baroncelli R."/>
        </authorList>
    </citation>
    <scope>NUCLEOTIDE SEQUENCE</scope>
    <source>
        <strain evidence="2">CIFC_Que2</strain>
    </source>
</reference>
<sequence length="275" mass="32406">MHWLSYLVLILLAGVTPVLCVEPATSPPSPTQTSSNFTVPLTAYNAEVEETEVPEASFPKVEAKTNAGNDHWGFYLFRTTYGDNELWERYVEYIRKRANESIDEYDEGHEWHPHFRLFVIEGPDLRGASIEHVRTRFATWRDRPNVRAHGVYSDIAPSRYFDEYVLSRFPLYADAECLESFHVYAQLKNGSREQAEHKVLVKAMNVERSDSYVLKWKRDYWRNPDYGWMLVSCEELVQYWDIRSSNWGGWHEQYMKFNGGEKRRPWEPLIAHDEL</sequence>
<dbReference type="EMBL" id="VYYT01000001">
    <property type="protein sequence ID" value="KAK2780206.1"/>
    <property type="molecule type" value="Genomic_DNA"/>
</dbReference>
<evidence type="ECO:0000313" key="2">
    <source>
        <dbReference type="EMBL" id="KAK2780206.1"/>
    </source>
</evidence>